<dbReference type="Proteomes" id="UP000521943">
    <property type="component" value="Unassembled WGS sequence"/>
</dbReference>
<gene>
    <name evidence="2" type="ORF">DFP72DRAFT_901439</name>
</gene>
<proteinExistence type="predicted"/>
<evidence type="ECO:0008006" key="4">
    <source>
        <dbReference type="Google" id="ProtNLM"/>
    </source>
</evidence>
<keyword evidence="1" id="KW-0812">Transmembrane</keyword>
<name>A0A8H6HVQ9_9AGAR</name>
<evidence type="ECO:0000313" key="2">
    <source>
        <dbReference type="EMBL" id="KAF6753760.1"/>
    </source>
</evidence>
<keyword evidence="3" id="KW-1185">Reference proteome</keyword>
<dbReference type="AlphaFoldDB" id="A0A8H6HVQ9"/>
<keyword evidence="1" id="KW-0472">Membrane</keyword>
<evidence type="ECO:0000256" key="1">
    <source>
        <dbReference type="SAM" id="Phobius"/>
    </source>
</evidence>
<feature type="transmembrane region" description="Helical" evidence="1">
    <location>
        <begin position="30"/>
        <end position="49"/>
    </location>
</feature>
<sequence>MKRRRGGVSLFCQVFVFSDARPFVHSLCRVFVFDALFCFPGFFFSVSLFSRILFLHPLMTFMPAFSCLLPAAWVHVLSISRSLVGLVTLVLVCMSVQVRFHSSFFSSISAQFRRFLRYISIDQINSSKSLVQNYSYHSYFAFYVVRC</sequence>
<reference evidence="2 3" key="1">
    <citation type="submission" date="2020-07" db="EMBL/GenBank/DDBJ databases">
        <title>Comparative genomics of pyrophilous fungi reveals a link between fire events and developmental genes.</title>
        <authorList>
            <consortium name="DOE Joint Genome Institute"/>
            <person name="Steindorff A.S."/>
            <person name="Carver A."/>
            <person name="Calhoun S."/>
            <person name="Stillman K."/>
            <person name="Liu H."/>
            <person name="Lipzen A."/>
            <person name="Pangilinan J."/>
            <person name="Labutti K."/>
            <person name="Bruns T.D."/>
            <person name="Grigoriev I.V."/>
        </authorList>
    </citation>
    <scope>NUCLEOTIDE SEQUENCE [LARGE SCALE GENOMIC DNA]</scope>
    <source>
        <strain evidence="2 3">CBS 144469</strain>
    </source>
</reference>
<protein>
    <recommendedName>
        <fullName evidence="4">Transmembrane protein</fullName>
    </recommendedName>
</protein>
<accession>A0A8H6HVQ9</accession>
<dbReference type="EMBL" id="JACGCI010000038">
    <property type="protein sequence ID" value="KAF6753760.1"/>
    <property type="molecule type" value="Genomic_DNA"/>
</dbReference>
<keyword evidence="1" id="KW-1133">Transmembrane helix</keyword>
<evidence type="ECO:0000313" key="3">
    <source>
        <dbReference type="Proteomes" id="UP000521943"/>
    </source>
</evidence>
<comment type="caution">
    <text evidence="2">The sequence shown here is derived from an EMBL/GenBank/DDBJ whole genome shotgun (WGS) entry which is preliminary data.</text>
</comment>
<organism evidence="2 3">
    <name type="scientific">Ephemerocybe angulata</name>
    <dbReference type="NCBI Taxonomy" id="980116"/>
    <lineage>
        <taxon>Eukaryota</taxon>
        <taxon>Fungi</taxon>
        <taxon>Dikarya</taxon>
        <taxon>Basidiomycota</taxon>
        <taxon>Agaricomycotina</taxon>
        <taxon>Agaricomycetes</taxon>
        <taxon>Agaricomycetidae</taxon>
        <taxon>Agaricales</taxon>
        <taxon>Agaricineae</taxon>
        <taxon>Psathyrellaceae</taxon>
        <taxon>Ephemerocybe</taxon>
    </lineage>
</organism>